<accession>G8R208</accession>
<dbReference type="PROSITE" id="PS51846">
    <property type="entry name" value="CNNM"/>
    <property type="match status" value="1"/>
</dbReference>
<dbReference type="PROSITE" id="PS51371">
    <property type="entry name" value="CBS"/>
    <property type="match status" value="2"/>
</dbReference>
<dbReference type="PANTHER" id="PTHR22777">
    <property type="entry name" value="HEMOLYSIN-RELATED"/>
    <property type="match status" value="1"/>
</dbReference>
<dbReference type="InterPro" id="IPR005170">
    <property type="entry name" value="Transptr-assoc_dom"/>
</dbReference>
<dbReference type="EMBL" id="CP003156">
    <property type="protein sequence ID" value="AEV33958.1"/>
    <property type="molecule type" value="Genomic_DNA"/>
</dbReference>
<comment type="similarity">
    <text evidence="2">Belongs to the UPF0053 family.</text>
</comment>
<evidence type="ECO:0000256" key="6">
    <source>
        <dbReference type="ARBA" id="ARBA00022989"/>
    </source>
</evidence>
<evidence type="ECO:0000256" key="9">
    <source>
        <dbReference type="PROSITE-ProRule" id="PRU00703"/>
    </source>
</evidence>
<reference evidence="14 15" key="1">
    <citation type="journal article" date="2012" name="Stand. Genomic Sci.">
        <title>Genome sequence of the orange-pigmented seawater bacterium Owenweeksia hongkongensis type strain (UST20020801(T)).</title>
        <authorList>
            <person name="Riedel T."/>
            <person name="Held B."/>
            <person name="Nolan M."/>
            <person name="Lucas S."/>
            <person name="Lapidus A."/>
            <person name="Tice H."/>
            <person name="Del Rio T.G."/>
            <person name="Cheng J.F."/>
            <person name="Han C."/>
            <person name="Tapia R."/>
            <person name="Goodwin L.A."/>
            <person name="Pitluck S."/>
            <person name="Liolios K."/>
            <person name="Mavromatis K."/>
            <person name="Pagani I."/>
            <person name="Ivanova N."/>
            <person name="Mikhailova N."/>
            <person name="Pati A."/>
            <person name="Chen A."/>
            <person name="Palaniappan K."/>
            <person name="Rohde M."/>
            <person name="Tindall B.J."/>
            <person name="Detter J.C."/>
            <person name="Goker M."/>
            <person name="Woyke T."/>
            <person name="Bristow J."/>
            <person name="Eisen J.A."/>
            <person name="Markowitz V."/>
            <person name="Hugenholtz P."/>
            <person name="Klenk H.P."/>
            <person name="Kyrpides N.C."/>
        </authorList>
    </citation>
    <scope>NUCLEOTIDE SEQUENCE</scope>
    <source>
        <strain evidence="15">DSM 17368 / JCM 12287 / NRRL B-23963</strain>
    </source>
</reference>
<keyword evidence="5" id="KW-0677">Repeat</keyword>
<evidence type="ECO:0000256" key="11">
    <source>
        <dbReference type="SAM" id="Phobius"/>
    </source>
</evidence>
<dbReference type="SMART" id="SM01091">
    <property type="entry name" value="CorC_HlyC"/>
    <property type="match status" value="1"/>
</dbReference>
<protein>
    <submittedName>
        <fullName evidence="14">Gliding motility-associated protein GldE</fullName>
    </submittedName>
</protein>
<proteinExistence type="inferred from homology"/>
<keyword evidence="7 9" id="KW-0129">CBS domain</keyword>
<dbReference type="PATRIC" id="fig|926562.3.peg.3021"/>
<evidence type="ECO:0000256" key="2">
    <source>
        <dbReference type="ARBA" id="ARBA00006337"/>
    </source>
</evidence>
<feature type="domain" description="CBS" evidence="12">
    <location>
        <begin position="288"/>
        <end position="345"/>
    </location>
</feature>
<dbReference type="InterPro" id="IPR019862">
    <property type="entry name" value="Motility-assoc_prot_GldE"/>
</dbReference>
<evidence type="ECO:0000313" key="15">
    <source>
        <dbReference type="Proteomes" id="UP000005631"/>
    </source>
</evidence>
<evidence type="ECO:0000256" key="10">
    <source>
        <dbReference type="PROSITE-ProRule" id="PRU01193"/>
    </source>
</evidence>
<dbReference type="InterPro" id="IPR044751">
    <property type="entry name" value="Ion_transp-like_CBS"/>
</dbReference>
<dbReference type="Gene3D" id="3.10.580.10">
    <property type="entry name" value="CBS-domain"/>
    <property type="match status" value="1"/>
</dbReference>
<evidence type="ECO:0000256" key="1">
    <source>
        <dbReference type="ARBA" id="ARBA00004651"/>
    </source>
</evidence>
<dbReference type="InterPro" id="IPR000644">
    <property type="entry name" value="CBS_dom"/>
</dbReference>
<keyword evidence="15" id="KW-1185">Reference proteome</keyword>
<dbReference type="SUPFAM" id="SSF54631">
    <property type="entry name" value="CBS-domain pair"/>
    <property type="match status" value="1"/>
</dbReference>
<keyword evidence="8 10" id="KW-0472">Membrane</keyword>
<dbReference type="Pfam" id="PF01595">
    <property type="entry name" value="CNNM"/>
    <property type="match status" value="1"/>
</dbReference>
<organism evidence="14 15">
    <name type="scientific">Owenweeksia hongkongensis (strain DSM 17368 / CIP 108786 / JCM 12287 / NRRL B-23963 / UST20020801)</name>
    <dbReference type="NCBI Taxonomy" id="926562"/>
    <lineage>
        <taxon>Bacteria</taxon>
        <taxon>Pseudomonadati</taxon>
        <taxon>Bacteroidota</taxon>
        <taxon>Flavobacteriia</taxon>
        <taxon>Flavobacteriales</taxon>
        <taxon>Owenweeksiaceae</taxon>
        <taxon>Owenweeksia</taxon>
    </lineage>
</organism>
<feature type="domain" description="CBS" evidence="12">
    <location>
        <begin position="224"/>
        <end position="283"/>
    </location>
</feature>
<dbReference type="Gene3D" id="3.30.465.10">
    <property type="match status" value="1"/>
</dbReference>
<dbReference type="InterPro" id="IPR036318">
    <property type="entry name" value="FAD-bd_PCMH-like_sf"/>
</dbReference>
<dbReference type="InterPro" id="IPR046342">
    <property type="entry name" value="CBS_dom_sf"/>
</dbReference>
<keyword evidence="4 10" id="KW-0812">Transmembrane</keyword>
<evidence type="ECO:0000256" key="4">
    <source>
        <dbReference type="ARBA" id="ARBA00022692"/>
    </source>
</evidence>
<dbReference type="NCBIfam" id="TIGR03520">
    <property type="entry name" value="GldE"/>
    <property type="match status" value="1"/>
</dbReference>
<evidence type="ECO:0000256" key="3">
    <source>
        <dbReference type="ARBA" id="ARBA00022475"/>
    </source>
</evidence>
<name>G8R208_OWEHD</name>
<feature type="transmembrane region" description="Helical" evidence="11">
    <location>
        <begin position="20"/>
        <end position="40"/>
    </location>
</feature>
<dbReference type="KEGG" id="oho:Oweho_3003"/>
<comment type="subcellular location">
    <subcellularLocation>
        <location evidence="1">Cell membrane</location>
        <topology evidence="1">Multi-pass membrane protein</topology>
    </subcellularLocation>
</comment>
<evidence type="ECO:0000256" key="7">
    <source>
        <dbReference type="ARBA" id="ARBA00023122"/>
    </source>
</evidence>
<dbReference type="InterPro" id="IPR002550">
    <property type="entry name" value="CNNM"/>
</dbReference>
<dbReference type="CDD" id="cd04590">
    <property type="entry name" value="CBS_pair_CorC_HlyC_assoc"/>
    <property type="match status" value="1"/>
</dbReference>
<dbReference type="FunFam" id="3.10.580.10:FF:000002">
    <property type="entry name" value="Magnesium/cobalt efflux protein CorC"/>
    <property type="match status" value="1"/>
</dbReference>
<feature type="domain" description="CNNM transmembrane" evidence="13">
    <location>
        <begin position="17"/>
        <end position="206"/>
    </location>
</feature>
<evidence type="ECO:0000256" key="8">
    <source>
        <dbReference type="ARBA" id="ARBA00023136"/>
    </source>
</evidence>
<dbReference type="HOGENOM" id="CLU_015237_4_1_10"/>
<sequence length="446" mass="50578">MDPEPPSLFLLDILRPFDPGLIVPLVILLILLVASALVSGSEVAFFSLKSQDLDALKEKSKTTYDSIVDLLDRPKTLLATILISNNFVNVGIVILSSYITGGLFDFSSNPTFGFVLEVVLITFLILLFGEVLPKVYATRSPGVFATFMSRPMMIMRSVFRPVSLMLVRSTSFIERRLNNTSDNLSVDDLSQALELTTNEDTTNDEQKILEGIVKFGNTNVRQIMKPRMDVVCIDICWDYRKILKIILDSGYSRIPVYEDNFDNVKGVLYIKDLLPHIDAEDDFNWNALMRDSFFVPENKKIDDLLKEFQEKKIHLAVVVDEFGGTSGIITLEDVIEEIVGEISDEFDDDELVYSKLDDKNYVFEGKIHLTDFAKVLELDVAMFDEERGEADTLAGFLLEIAGKFPEKNEEIEFDSFVFKVESRDGRRIKRIKVSLPEIAEDEPEKD</sequence>
<dbReference type="SUPFAM" id="SSF56176">
    <property type="entry name" value="FAD-binding/transporter-associated domain-like"/>
    <property type="match status" value="1"/>
</dbReference>
<dbReference type="STRING" id="926562.Oweho_3003"/>
<dbReference type="Proteomes" id="UP000005631">
    <property type="component" value="Chromosome"/>
</dbReference>
<evidence type="ECO:0000259" key="13">
    <source>
        <dbReference type="PROSITE" id="PS51846"/>
    </source>
</evidence>
<dbReference type="InterPro" id="IPR016169">
    <property type="entry name" value="FAD-bd_PCMH_sub2"/>
</dbReference>
<gene>
    <name evidence="14" type="ordered locus">Oweho_3003</name>
</gene>
<dbReference type="SMART" id="SM00116">
    <property type="entry name" value="CBS"/>
    <property type="match status" value="2"/>
</dbReference>
<keyword evidence="6 10" id="KW-1133">Transmembrane helix</keyword>
<evidence type="ECO:0000256" key="5">
    <source>
        <dbReference type="ARBA" id="ARBA00022737"/>
    </source>
</evidence>
<dbReference type="OrthoDB" id="9798188at2"/>
<dbReference type="eggNOG" id="COG1253">
    <property type="taxonomic scope" value="Bacteria"/>
</dbReference>
<dbReference type="Pfam" id="PF00571">
    <property type="entry name" value="CBS"/>
    <property type="match status" value="2"/>
</dbReference>
<dbReference type="Pfam" id="PF03471">
    <property type="entry name" value="CorC_HlyC"/>
    <property type="match status" value="1"/>
</dbReference>
<keyword evidence="3" id="KW-1003">Cell membrane</keyword>
<dbReference type="PANTHER" id="PTHR22777:SF32">
    <property type="entry name" value="UPF0053 INNER MEMBRANE PROTEIN YFJD"/>
    <property type="match status" value="1"/>
</dbReference>
<evidence type="ECO:0000313" key="14">
    <source>
        <dbReference type="EMBL" id="AEV33958.1"/>
    </source>
</evidence>
<evidence type="ECO:0000259" key="12">
    <source>
        <dbReference type="PROSITE" id="PS51371"/>
    </source>
</evidence>
<dbReference type="GO" id="GO:0050660">
    <property type="term" value="F:flavin adenine dinucleotide binding"/>
    <property type="evidence" value="ECO:0007669"/>
    <property type="project" value="InterPro"/>
</dbReference>
<feature type="transmembrane region" description="Helical" evidence="11">
    <location>
        <begin position="111"/>
        <end position="132"/>
    </location>
</feature>
<feature type="transmembrane region" description="Helical" evidence="11">
    <location>
        <begin position="77"/>
        <end position="99"/>
    </location>
</feature>
<dbReference type="GO" id="GO:0005886">
    <property type="term" value="C:plasma membrane"/>
    <property type="evidence" value="ECO:0007669"/>
    <property type="project" value="UniProtKB-SubCell"/>
</dbReference>
<dbReference type="AlphaFoldDB" id="G8R208"/>